<comment type="subcellular location">
    <subcellularLocation>
        <location evidence="1">Membrane</location>
        <topology evidence="1">Multi-pass membrane protein</topology>
    </subcellularLocation>
</comment>
<feature type="transmembrane region" description="Helical" evidence="5">
    <location>
        <begin position="23"/>
        <end position="44"/>
    </location>
</feature>
<keyword evidence="2 5" id="KW-0812">Transmembrane</keyword>
<dbReference type="RefSeq" id="WP_343896814.1">
    <property type="nucleotide sequence ID" value="NZ_BAAAFZ010000060.1"/>
</dbReference>
<evidence type="ECO:0000256" key="3">
    <source>
        <dbReference type="ARBA" id="ARBA00022989"/>
    </source>
</evidence>
<dbReference type="Proteomes" id="UP001501588">
    <property type="component" value="Unassembled WGS sequence"/>
</dbReference>
<feature type="transmembrane region" description="Helical" evidence="5">
    <location>
        <begin position="56"/>
        <end position="77"/>
    </location>
</feature>
<evidence type="ECO:0000313" key="7">
    <source>
        <dbReference type="Proteomes" id="UP001501588"/>
    </source>
</evidence>
<name>A0ABN1FP47_9PROT</name>
<sequence length="134" mass="13569">MAIATATGGSDGVPGRARARAGLALRVLLAAVFVAAGLMKLAAIEFEVQGFAHFGYALWFMYVIGVLELGAGLALLFRRSAAPAALLLGAVMVGAAFSHLRAGDGVLLALPAFVLLALLAVVGAARRGDLPAAR</sequence>
<evidence type="ECO:0008006" key="8">
    <source>
        <dbReference type="Google" id="ProtNLM"/>
    </source>
</evidence>
<keyword evidence="7" id="KW-1185">Reference proteome</keyword>
<evidence type="ECO:0000313" key="6">
    <source>
        <dbReference type="EMBL" id="GAA0594875.1"/>
    </source>
</evidence>
<evidence type="ECO:0000256" key="1">
    <source>
        <dbReference type="ARBA" id="ARBA00004141"/>
    </source>
</evidence>
<comment type="caution">
    <text evidence="6">The sequence shown here is derived from an EMBL/GenBank/DDBJ whole genome shotgun (WGS) entry which is preliminary data.</text>
</comment>
<keyword evidence="3 5" id="KW-1133">Transmembrane helix</keyword>
<organism evidence="6 7">
    <name type="scientific">Craurococcus roseus</name>
    <dbReference type="NCBI Taxonomy" id="77585"/>
    <lineage>
        <taxon>Bacteria</taxon>
        <taxon>Pseudomonadati</taxon>
        <taxon>Pseudomonadota</taxon>
        <taxon>Alphaproteobacteria</taxon>
        <taxon>Acetobacterales</taxon>
        <taxon>Acetobacteraceae</taxon>
        <taxon>Craurococcus</taxon>
    </lineage>
</organism>
<accession>A0ABN1FP47</accession>
<dbReference type="EMBL" id="BAAAFZ010000060">
    <property type="protein sequence ID" value="GAA0594875.1"/>
    <property type="molecule type" value="Genomic_DNA"/>
</dbReference>
<reference evidence="6 7" key="1">
    <citation type="journal article" date="2019" name="Int. J. Syst. Evol. Microbiol.">
        <title>The Global Catalogue of Microorganisms (GCM) 10K type strain sequencing project: providing services to taxonomists for standard genome sequencing and annotation.</title>
        <authorList>
            <consortium name="The Broad Institute Genomics Platform"/>
            <consortium name="The Broad Institute Genome Sequencing Center for Infectious Disease"/>
            <person name="Wu L."/>
            <person name="Ma J."/>
        </authorList>
    </citation>
    <scope>NUCLEOTIDE SEQUENCE [LARGE SCALE GENOMIC DNA]</scope>
    <source>
        <strain evidence="6 7">JCM 9933</strain>
    </source>
</reference>
<evidence type="ECO:0000256" key="2">
    <source>
        <dbReference type="ARBA" id="ARBA00022692"/>
    </source>
</evidence>
<feature type="transmembrane region" description="Helical" evidence="5">
    <location>
        <begin position="84"/>
        <end position="100"/>
    </location>
</feature>
<dbReference type="InterPro" id="IPR032808">
    <property type="entry name" value="DoxX"/>
</dbReference>
<evidence type="ECO:0000256" key="4">
    <source>
        <dbReference type="ARBA" id="ARBA00023136"/>
    </source>
</evidence>
<evidence type="ECO:0000256" key="5">
    <source>
        <dbReference type="SAM" id="Phobius"/>
    </source>
</evidence>
<dbReference type="Pfam" id="PF13564">
    <property type="entry name" value="DoxX_2"/>
    <property type="match status" value="1"/>
</dbReference>
<protein>
    <recommendedName>
        <fullName evidence="8">DoxX family protein</fullName>
    </recommendedName>
</protein>
<proteinExistence type="predicted"/>
<gene>
    <name evidence="6" type="ORF">GCM10009416_36430</name>
</gene>
<keyword evidence="4 5" id="KW-0472">Membrane</keyword>
<feature type="transmembrane region" description="Helical" evidence="5">
    <location>
        <begin position="106"/>
        <end position="125"/>
    </location>
</feature>